<name>A0A0P9XFM7_PSEA0</name>
<evidence type="ECO:0000259" key="3">
    <source>
        <dbReference type="PROSITE" id="PS50887"/>
    </source>
</evidence>
<feature type="domain" description="EAL" evidence="2">
    <location>
        <begin position="468"/>
        <end position="722"/>
    </location>
</feature>
<dbReference type="CDD" id="cd01949">
    <property type="entry name" value="GGDEF"/>
    <property type="match status" value="1"/>
</dbReference>
<sequence>MSTYPVGDDDEERIRILNTFSLMDTPPEHEYDQIVQMASRIFDVPIVLISLVHRDRQFFKARIGLDVCETGRDVSFCNFALMGRNVFLVPDALQDERFSSNALVVGAPYIRFYAGAPLITASGHVLGSLCLIDNKPRETFSQRDQWVLQDLAVIVIERMELRRLALENEDSHARFMNITSTSPDAIICSDSKNRIISWNNSAELIFGHRSEDAMGKPLDIIIPPEMRSRHHAGLSRVASGGPTFIIGKSINLTAIHRDGHTIPIELSLSQWTYAGEPQFGAIIRDVTQRVEADKLLKHAAEYDHLTGLANRSTLKRRIKEACDAQLPAAILLIDLDGFKDVNDTLGHAAGDFVLKVTSQRLREHVPACHMVARLGGDEFVVFLSDTADPDNATRLGLALIAVIEEPIEFEDNSIYIGASIGVSVRSGSDYDEEQMLGNADLALYQAKSDGRSLVRTFTSEHRQTASRRGALSSSMRQAWANKEFELYYQPQVRLADGRITGAEALIRWNHPTLGVVSPAFFLPALEAGLLAVPVGEWILRSACEQAAQWRNTGCDEFRIGVNLFAAQFRMRDFAEMVESALEDFSLPAHSLELEITENIILRNEQRIMEPLRHLRSLGVGIAFDDFGTGYASLSLLKDYPVTRLKIDRSFVSGVERSKKDEVIIEAVIRLANGFNLQVTAEGIETREQESLMRHYVCDEGQGYLYGRPMPAHEFTERYISSLNRQADVLKHKRLRTSLSRLV</sequence>
<organism evidence="4 5">
    <name type="scientific">Pseudomonas amygdali pv. mori</name>
    <dbReference type="NCBI Taxonomy" id="34065"/>
    <lineage>
        <taxon>Bacteria</taxon>
        <taxon>Pseudomonadati</taxon>
        <taxon>Pseudomonadota</taxon>
        <taxon>Gammaproteobacteria</taxon>
        <taxon>Pseudomonadales</taxon>
        <taxon>Pseudomonadaceae</taxon>
        <taxon>Pseudomonas</taxon>
        <taxon>Pseudomonas amygdali</taxon>
    </lineage>
</organism>
<dbReference type="InterPro" id="IPR035919">
    <property type="entry name" value="EAL_sf"/>
</dbReference>
<feature type="domain" description="PAS" evidence="1">
    <location>
        <begin position="171"/>
        <end position="241"/>
    </location>
</feature>
<dbReference type="NCBIfam" id="TIGR00254">
    <property type="entry name" value="GGDEF"/>
    <property type="match status" value="1"/>
</dbReference>
<dbReference type="PROSITE" id="PS50112">
    <property type="entry name" value="PAS"/>
    <property type="match status" value="1"/>
</dbReference>
<reference evidence="4 5" key="1">
    <citation type="submission" date="2015-09" db="EMBL/GenBank/DDBJ databases">
        <title>Genome announcement of multiple Pseudomonas syringae strains.</title>
        <authorList>
            <person name="Thakur S."/>
            <person name="Wang P.W."/>
            <person name="Gong Y."/>
            <person name="Weir B.S."/>
            <person name="Guttman D.S."/>
        </authorList>
    </citation>
    <scope>NUCLEOTIDE SEQUENCE [LARGE SCALE GENOMIC DNA]</scope>
    <source>
        <strain evidence="4 5">ICMP4331</strain>
    </source>
</reference>
<dbReference type="PATRIC" id="fig|34065.5.peg.874"/>
<dbReference type="InterPro" id="IPR013767">
    <property type="entry name" value="PAS_fold"/>
</dbReference>
<dbReference type="PROSITE" id="PS50883">
    <property type="entry name" value="EAL"/>
    <property type="match status" value="1"/>
</dbReference>
<dbReference type="PROSITE" id="PS50887">
    <property type="entry name" value="GGDEF"/>
    <property type="match status" value="1"/>
</dbReference>
<dbReference type="PANTHER" id="PTHR44757">
    <property type="entry name" value="DIGUANYLATE CYCLASE DGCP"/>
    <property type="match status" value="1"/>
</dbReference>
<dbReference type="AlphaFoldDB" id="A0A0P9XFM7"/>
<dbReference type="SUPFAM" id="SSF55781">
    <property type="entry name" value="GAF domain-like"/>
    <property type="match status" value="1"/>
</dbReference>
<dbReference type="InterPro" id="IPR043128">
    <property type="entry name" value="Rev_trsase/Diguanyl_cyclase"/>
</dbReference>
<dbReference type="EMBL" id="LJQU01000277">
    <property type="protein sequence ID" value="KPX94309.1"/>
    <property type="molecule type" value="Genomic_DNA"/>
</dbReference>
<dbReference type="Gene3D" id="3.30.450.20">
    <property type="entry name" value="PAS domain"/>
    <property type="match status" value="1"/>
</dbReference>
<dbReference type="InterPro" id="IPR003018">
    <property type="entry name" value="GAF"/>
</dbReference>
<feature type="domain" description="GGDEF" evidence="3">
    <location>
        <begin position="326"/>
        <end position="459"/>
    </location>
</feature>
<dbReference type="GO" id="GO:0006355">
    <property type="term" value="P:regulation of DNA-templated transcription"/>
    <property type="evidence" value="ECO:0007669"/>
    <property type="project" value="InterPro"/>
</dbReference>
<dbReference type="Gene3D" id="3.30.450.40">
    <property type="match status" value="1"/>
</dbReference>
<accession>A0A0P9XFM7</accession>
<dbReference type="Pfam" id="PF00563">
    <property type="entry name" value="EAL"/>
    <property type="match status" value="1"/>
</dbReference>
<dbReference type="PANTHER" id="PTHR44757:SF2">
    <property type="entry name" value="BIOFILM ARCHITECTURE MAINTENANCE PROTEIN MBAA"/>
    <property type="match status" value="1"/>
</dbReference>
<protein>
    <submittedName>
        <fullName evidence="4">Sensory box/GGDEF family protein</fullName>
    </submittedName>
</protein>
<evidence type="ECO:0000313" key="5">
    <source>
        <dbReference type="Proteomes" id="UP000050420"/>
    </source>
</evidence>
<proteinExistence type="predicted"/>
<dbReference type="CDD" id="cd00130">
    <property type="entry name" value="PAS"/>
    <property type="match status" value="1"/>
</dbReference>
<dbReference type="SMART" id="SM00267">
    <property type="entry name" value="GGDEF"/>
    <property type="match status" value="1"/>
</dbReference>
<dbReference type="InterPro" id="IPR052155">
    <property type="entry name" value="Biofilm_reg_signaling"/>
</dbReference>
<dbReference type="Gene3D" id="3.20.20.450">
    <property type="entry name" value="EAL domain"/>
    <property type="match status" value="1"/>
</dbReference>
<dbReference type="SMART" id="SM00065">
    <property type="entry name" value="GAF"/>
    <property type="match status" value="1"/>
</dbReference>
<dbReference type="Pfam" id="PF00990">
    <property type="entry name" value="GGDEF"/>
    <property type="match status" value="1"/>
</dbReference>
<dbReference type="InterPro" id="IPR000014">
    <property type="entry name" value="PAS"/>
</dbReference>
<dbReference type="InterPro" id="IPR029016">
    <property type="entry name" value="GAF-like_dom_sf"/>
</dbReference>
<dbReference type="InterPro" id="IPR000160">
    <property type="entry name" value="GGDEF_dom"/>
</dbReference>
<dbReference type="NCBIfam" id="TIGR00229">
    <property type="entry name" value="sensory_box"/>
    <property type="match status" value="1"/>
</dbReference>
<dbReference type="CDD" id="cd01948">
    <property type="entry name" value="EAL"/>
    <property type="match status" value="1"/>
</dbReference>
<dbReference type="Gene3D" id="3.30.70.270">
    <property type="match status" value="1"/>
</dbReference>
<comment type="caution">
    <text evidence="4">The sequence shown here is derived from an EMBL/GenBank/DDBJ whole genome shotgun (WGS) entry which is preliminary data.</text>
</comment>
<dbReference type="InterPro" id="IPR001633">
    <property type="entry name" value="EAL_dom"/>
</dbReference>
<dbReference type="InterPro" id="IPR029787">
    <property type="entry name" value="Nucleotide_cyclase"/>
</dbReference>
<evidence type="ECO:0000313" key="4">
    <source>
        <dbReference type="EMBL" id="KPX94309.1"/>
    </source>
</evidence>
<dbReference type="Proteomes" id="UP000050420">
    <property type="component" value="Unassembled WGS sequence"/>
</dbReference>
<dbReference type="Pfam" id="PF01590">
    <property type="entry name" value="GAF"/>
    <property type="match status" value="1"/>
</dbReference>
<gene>
    <name evidence="4" type="ORF">ALO63_04557</name>
</gene>
<dbReference type="SMART" id="SM00052">
    <property type="entry name" value="EAL"/>
    <property type="match status" value="1"/>
</dbReference>
<evidence type="ECO:0000259" key="2">
    <source>
        <dbReference type="PROSITE" id="PS50883"/>
    </source>
</evidence>
<dbReference type="SUPFAM" id="SSF55785">
    <property type="entry name" value="PYP-like sensor domain (PAS domain)"/>
    <property type="match status" value="1"/>
</dbReference>
<dbReference type="InterPro" id="IPR035965">
    <property type="entry name" value="PAS-like_dom_sf"/>
</dbReference>
<dbReference type="Pfam" id="PF00989">
    <property type="entry name" value="PAS"/>
    <property type="match status" value="1"/>
</dbReference>
<dbReference type="SUPFAM" id="SSF141868">
    <property type="entry name" value="EAL domain-like"/>
    <property type="match status" value="1"/>
</dbReference>
<dbReference type="SMART" id="SM00091">
    <property type="entry name" value="PAS"/>
    <property type="match status" value="1"/>
</dbReference>
<dbReference type="SUPFAM" id="SSF55073">
    <property type="entry name" value="Nucleotide cyclase"/>
    <property type="match status" value="1"/>
</dbReference>
<evidence type="ECO:0000259" key="1">
    <source>
        <dbReference type="PROSITE" id="PS50112"/>
    </source>
</evidence>